<evidence type="ECO:0000313" key="2">
    <source>
        <dbReference type="EMBL" id="CAA6825353.1"/>
    </source>
</evidence>
<gene>
    <name evidence="2" type="ORF">HELGO_WM24551</name>
</gene>
<dbReference type="InterPro" id="IPR050445">
    <property type="entry name" value="Bact_polysacc_biosynth/exp"/>
</dbReference>
<dbReference type="GO" id="GO:0005886">
    <property type="term" value="C:plasma membrane"/>
    <property type="evidence" value="ECO:0007669"/>
    <property type="project" value="TreeGrafter"/>
</dbReference>
<dbReference type="AlphaFoldDB" id="A0A6S6U9C9"/>
<reference evidence="2" key="1">
    <citation type="submission" date="2020-01" db="EMBL/GenBank/DDBJ databases">
        <authorList>
            <person name="Meier V. D."/>
            <person name="Meier V D."/>
        </authorList>
    </citation>
    <scope>NUCLEOTIDE SEQUENCE</scope>
    <source>
        <strain evidence="2">HLG_WM_MAG_02</strain>
    </source>
</reference>
<keyword evidence="1" id="KW-1133">Transmembrane helix</keyword>
<feature type="transmembrane region" description="Helical" evidence="1">
    <location>
        <begin position="6"/>
        <end position="24"/>
    </location>
</feature>
<accession>A0A6S6U9C9</accession>
<evidence type="ECO:0000256" key="1">
    <source>
        <dbReference type="SAM" id="Phobius"/>
    </source>
</evidence>
<feature type="transmembrane region" description="Helical" evidence="1">
    <location>
        <begin position="341"/>
        <end position="361"/>
    </location>
</feature>
<keyword evidence="1" id="KW-0472">Membrane</keyword>
<sequence length="366" mass="41928">MGSILFKLFFLGIFLAISYYILYLQTEKYESKSTVMVKDLSQAQSVSPLGALLSVGNSASMQDSKLLEVYIKSEEMYELIDNEFNLTLYYTSSAVDKWNRLSRESDLPMFEANMANLLLKYHDDLSIVYDEPSSTLSIGFAHANPKIAQQIVKKIIIHAGKTLNVFEKKSSEIVLKFLKKQEKEKYNLFLSSVKDLLAYQNKNKTFNPQIDIESKSSILAGLESQLIQKEVEYNSKLQYMNPKAPEMILFFSNINHIKRSIKKVKNKISGSKGKKELNVNLSDFELLKSKVDFNKEIYGQILLRLEETTVLVRQNTKNLIVISKASLADAYSYPNKTKDTFSVFIIILFLYGVLSMIFQIIKDHKD</sequence>
<protein>
    <submittedName>
        <fullName evidence="2">Capsular polysaccharide export system inner membrane protein KpsE</fullName>
    </submittedName>
</protein>
<name>A0A6S6U9C9_9BACT</name>
<organism evidence="2">
    <name type="scientific">uncultured Sulfurovum sp</name>
    <dbReference type="NCBI Taxonomy" id="269237"/>
    <lineage>
        <taxon>Bacteria</taxon>
        <taxon>Pseudomonadati</taxon>
        <taxon>Campylobacterota</taxon>
        <taxon>Epsilonproteobacteria</taxon>
        <taxon>Campylobacterales</taxon>
        <taxon>Sulfurovaceae</taxon>
        <taxon>Sulfurovum</taxon>
        <taxon>environmental samples</taxon>
    </lineage>
</organism>
<dbReference type="GO" id="GO:0004713">
    <property type="term" value="F:protein tyrosine kinase activity"/>
    <property type="evidence" value="ECO:0007669"/>
    <property type="project" value="TreeGrafter"/>
</dbReference>
<dbReference type="PANTHER" id="PTHR32309:SF13">
    <property type="entry name" value="FERRIC ENTEROBACTIN TRANSPORT PROTEIN FEPE"/>
    <property type="match status" value="1"/>
</dbReference>
<dbReference type="PANTHER" id="PTHR32309">
    <property type="entry name" value="TYROSINE-PROTEIN KINASE"/>
    <property type="match status" value="1"/>
</dbReference>
<dbReference type="EMBL" id="CACVAZ010000192">
    <property type="protein sequence ID" value="CAA6825353.1"/>
    <property type="molecule type" value="Genomic_DNA"/>
</dbReference>
<proteinExistence type="predicted"/>
<keyword evidence="1" id="KW-0812">Transmembrane</keyword>